<evidence type="ECO:0000256" key="1">
    <source>
        <dbReference type="SAM" id="MobiDB-lite"/>
    </source>
</evidence>
<reference evidence="2 3" key="1">
    <citation type="submission" date="2010-04" db="EMBL/GenBank/DDBJ databases">
        <title>The genome of Herbaspirillum seropedicae SmR1, an endophytic, nitrogen-fixing, plant-growth promoting beta-Proteobacteria.</title>
        <authorList>
            <person name="Pedrosa F.O."/>
            <person name="Monteiro R.A."/>
            <person name="Wassem R."/>
            <person name="Cruz L.M."/>
            <person name="Ayub R.A."/>
            <person name="Colauto N.B."/>
            <person name="Fernandez M.A."/>
            <person name="Fungaro M.H.P."/>
            <person name="Grisard E.C."/>
            <person name="Hungria M."/>
            <person name="Madeira H.M.F."/>
            <person name="Nodari R.O."/>
            <person name="Osaku C.A."/>
            <person name="Petzl-Erler M.L."/>
            <person name="Terenzi H."/>
            <person name="Vieira L.G.E."/>
            <person name="Almeida M.I.M."/>
            <person name="Alves L.R."/>
            <person name="Arantes O.M.N."/>
            <person name="Balsanelli E."/>
            <person name="Barcellos F.G."/>
            <person name="Baura V.A."/>
            <person name="Binde D.R."/>
            <person name="Campo R.J."/>
            <person name="Chubatsu L.S."/>
            <person name="Chueire L.M.O."/>
            <person name="Ciferri R.R."/>
            <person name="Correa L.C."/>
            <person name="da Conceicao Silva J.L."/>
            <person name="Dabul A.N.G."/>
            <person name="Dambros B.P."/>
            <person name="Faoro H."/>
            <person name="Favetti A."/>
            <person name="Friedermann G."/>
            <person name="Furlaneto M.C."/>
            <person name="Gasques L.S."/>
            <person name="Gimenes C.C.T."/>
            <person name="Gioppo N.M.R."/>
            <person name="Glienke-Blanco C."/>
            <person name="Godoy L.P."/>
            <person name="Guerra M.P."/>
            <person name="Karp S."/>
            <person name="Kava-Cordeiro V."/>
            <person name="Margarido V.P."/>
            <person name="Mathioni S.M."/>
            <person name="Menck-Soares M.A."/>
            <person name="Murace N.K."/>
            <person name="Nicolas M.F."/>
            <person name="Oliveira C.E.C."/>
            <person name="Pagnan N.A.B."/>
            <person name="Pamphile J.A."/>
            <person name="Patussi E.V."/>
            <person name="Pereira L.F.P."/>
            <person name="Pereira-Ferrari L."/>
            <person name="Pinto F.G.S."/>
            <person name="Precoma C."/>
            <person name="Prioli A.J."/>
            <person name="Prioli S.M.A.P."/>
            <person name="Raittz R.T."/>
            <person name="Ramos H.J.O."/>
            <person name="Ribeiro E.M.S.F."/>
            <person name="Rigo L.U."/>
            <person name="Rocha C.L.M.S.C."/>
            <person name="Rocha S.N."/>
            <person name="Santos K."/>
            <person name="Satori D."/>
            <person name="Silva A.G."/>
            <person name="Simao R.C.G."/>
            <person name="Soares M.A.M."/>
            <person name="Souza E.M."/>
            <person name="Steffens M.B.R."/>
            <person name="Steindel M."/>
            <person name="Tadra-Sfeir M.Z."/>
            <person name="Takahashi E.K."/>
            <person name="Torres R.A."/>
            <person name="Valle J.S."/>
            <person name="Vernal J.I."/>
            <person name="Vilas-Boas L.A."/>
            <person name="Watanabe M.A.E."/>
            <person name="Weiss V.A."/>
            <person name="Yates M.A."/>
            <person name="Souza E.M."/>
        </authorList>
    </citation>
    <scope>NUCLEOTIDE SEQUENCE [LARGE SCALE GENOMIC DNA]</scope>
    <source>
        <strain evidence="2 3">SmR1</strain>
    </source>
</reference>
<evidence type="ECO:0000313" key="2">
    <source>
        <dbReference type="EMBL" id="ADJ62372.1"/>
    </source>
</evidence>
<sequence length="183" mass="19093">MGLIPGNGIVQRRGAKENASDQSDASSAGAASGGGLGRSSGLLDGAGGDLGEGEDHFLDDLALWRRQVDEGLEGFAFAVADGFFPARAALVDALADLFAEAQMLWSNDEPLGQGFELVLLGHGLAEQPASHAVQRHRLAPVAQIEFPFQNGGLGFVSCFFHRGAQALGEFLIGGFHGFEGTLR</sequence>
<accession>D8J035</accession>
<dbReference type="KEGG" id="hse:Hsero_0854"/>
<feature type="region of interest" description="Disordered" evidence="1">
    <location>
        <begin position="13"/>
        <end position="36"/>
    </location>
</feature>
<dbReference type="eggNOG" id="ENOG502ZW1W">
    <property type="taxonomic scope" value="Bacteria"/>
</dbReference>
<dbReference type="EMBL" id="CP002039">
    <property type="protein sequence ID" value="ADJ62372.1"/>
    <property type="molecule type" value="Genomic_DNA"/>
</dbReference>
<gene>
    <name evidence="2" type="ordered locus">Hsero_0854</name>
</gene>
<name>D8J035_HERSS</name>
<dbReference type="AlphaFoldDB" id="D8J035"/>
<organism evidence="2 3">
    <name type="scientific">Herbaspirillum seropedicae (strain SmR1)</name>
    <dbReference type="NCBI Taxonomy" id="757424"/>
    <lineage>
        <taxon>Bacteria</taxon>
        <taxon>Pseudomonadati</taxon>
        <taxon>Pseudomonadota</taxon>
        <taxon>Betaproteobacteria</taxon>
        <taxon>Burkholderiales</taxon>
        <taxon>Oxalobacteraceae</taxon>
        <taxon>Herbaspirillum</taxon>
    </lineage>
</organism>
<dbReference type="Proteomes" id="UP000000329">
    <property type="component" value="Chromosome"/>
</dbReference>
<feature type="compositionally biased region" description="Low complexity" evidence="1">
    <location>
        <begin position="20"/>
        <end position="30"/>
    </location>
</feature>
<proteinExistence type="predicted"/>
<dbReference type="HOGENOM" id="CLU_1473266_0_0_4"/>
<keyword evidence="3" id="KW-1185">Reference proteome</keyword>
<evidence type="ECO:0000313" key="3">
    <source>
        <dbReference type="Proteomes" id="UP000000329"/>
    </source>
</evidence>
<protein>
    <submittedName>
        <fullName evidence="2">Uncharacterized protein</fullName>
    </submittedName>
</protein>